<dbReference type="PANTHER" id="PTHR47337:SF1">
    <property type="entry name" value="TETRATRICOPEPTIDE REPEAT (TPR)-LIKE SUPERFAMILY PROTEIN"/>
    <property type="match status" value="1"/>
</dbReference>
<dbReference type="PROSITE" id="PS50280">
    <property type="entry name" value="SET"/>
    <property type="match status" value="1"/>
</dbReference>
<dbReference type="PANTHER" id="PTHR47337">
    <property type="entry name" value="TETRATRICOPEPTIDE REPEAT (TPR)-LIKE SUPERFAMILY PROTEIN"/>
    <property type="match status" value="1"/>
</dbReference>
<evidence type="ECO:0000313" key="3">
    <source>
        <dbReference type="Proteomes" id="UP000077202"/>
    </source>
</evidence>
<dbReference type="Proteomes" id="UP000077202">
    <property type="component" value="Unassembled WGS sequence"/>
</dbReference>
<name>A0A176VX40_MARPO</name>
<organism evidence="2 3">
    <name type="scientific">Marchantia polymorpha subsp. ruderalis</name>
    <dbReference type="NCBI Taxonomy" id="1480154"/>
    <lineage>
        <taxon>Eukaryota</taxon>
        <taxon>Viridiplantae</taxon>
        <taxon>Streptophyta</taxon>
        <taxon>Embryophyta</taxon>
        <taxon>Marchantiophyta</taxon>
        <taxon>Marchantiopsida</taxon>
        <taxon>Marchantiidae</taxon>
        <taxon>Marchantiales</taxon>
        <taxon>Marchantiaceae</taxon>
        <taxon>Marchantia</taxon>
    </lineage>
</organism>
<dbReference type="Gene3D" id="2.170.270.10">
    <property type="entry name" value="SET domain"/>
    <property type="match status" value="1"/>
</dbReference>
<feature type="domain" description="SET" evidence="1">
    <location>
        <begin position="406"/>
        <end position="718"/>
    </location>
</feature>
<dbReference type="Gene3D" id="1.25.40.10">
    <property type="entry name" value="Tetratricopeptide repeat domain"/>
    <property type="match status" value="2"/>
</dbReference>
<protein>
    <recommendedName>
        <fullName evidence="1">SET domain-containing protein</fullName>
    </recommendedName>
</protein>
<keyword evidence="3" id="KW-1185">Reference proteome</keyword>
<dbReference type="SMART" id="SM00028">
    <property type="entry name" value="TPR"/>
    <property type="match status" value="3"/>
</dbReference>
<dbReference type="SUPFAM" id="SSF82199">
    <property type="entry name" value="SET domain"/>
    <property type="match status" value="1"/>
</dbReference>
<dbReference type="EMBL" id="LVLJ01002458">
    <property type="protein sequence ID" value="OAE24911.1"/>
    <property type="molecule type" value="Genomic_DNA"/>
</dbReference>
<dbReference type="Pfam" id="PF13181">
    <property type="entry name" value="TPR_8"/>
    <property type="match status" value="1"/>
</dbReference>
<evidence type="ECO:0000313" key="2">
    <source>
        <dbReference type="EMBL" id="OAE24911.1"/>
    </source>
</evidence>
<dbReference type="InterPro" id="IPR001214">
    <property type="entry name" value="SET_dom"/>
</dbReference>
<accession>A0A176VX40</accession>
<dbReference type="InterPro" id="IPR011990">
    <property type="entry name" value="TPR-like_helical_dom_sf"/>
</dbReference>
<dbReference type="AlphaFoldDB" id="A0A176VX40"/>
<sequence length="1033" mass="115740">MKREMESLIDNNTWKLVESPTNQMVIDSKWVYKLKDNPGGDEAKIFKARLVARGFTQEKGVDYNEVFSPVAKYATIRLVCALAAIFDLVMDQMDVVTAFLYGYLEEEIYMRQPVGFEVKGKEMLAGWLRWSVGGTVVGCPGVNARFEFSALGFRSSSRSRLELRIEGRKPFRSVGKEKIDTRRLWLIMEPLLRSIPLGLKNMIMSTDVSDLRSSCAALDLHFSTSLLFGQLLEQLVNTFQSSCAKDASVTLKSKLDGNTALKISKHAEALSAYTKALRFAPYSSKEEDKLLLATVFVNRASILHKLKQYEAALRDCGRAIDVYPSYSKAWYRRSRIKFDVNNLEGAVVDMKEALLHEKTGSGLKQIENEIAFMETKLTTRSLPSDITTQLDLELKTIQREGLPDVQRLRLHWSDERGWDLYTTEQLDIGSLIFQEQAYAAIVLKSNRDTHCHYCFEVLPVDPVGCCRCAIPMYCSESCRDQATAMPVTQSLNLDENHKSEVKISESPPVKVHGEHIHECGGCAWSAVLPTEAVLAARILFRITQRAGILDNDRSPKVPGDTPCTEDRSDRQYYLTRIRMIDSLCSNFDKLSSNDKLEMHVLGVIVAHCIQQSSNSFMVYGTKSAAEVASKLVLLIAQTRVNAMAIYRMSSPEEDLNSTAGMAFCTVEQVKVAQGLFLLGSSLNHSCVPNVHASFKLRCLFIQSVSTISAGSSLELCYGPQVGHMSHMERKNTLQERYSFTCKCSACARVSSSDLFLRSFRCTKQGCMGVVLRPDLCDFHLTYSERLPPAVDEEFISEEHGCGDSSFGNFSKLPRVYPGSCDQSLGRTCVSEKDFQAFTYTYVQKDAVPDTDFIESEFTKLMARYKTDGRCPDCGSPVDVETAQEIANTALSQLQSIESKMLLLEGQVGNLSQSLDVALVALGKLRTVVHAYNEQLAKAEDIVARLLCFLDQPASGLRHCQNAIEILEHLYSKHHIVLGNEYLKLASVALTVPDNDCAKRSLRSAEYIFRVHYGSDYLQSLPYLKEIHRMLSED</sequence>
<gene>
    <name evidence="2" type="ORF">AXG93_2931s1540</name>
</gene>
<dbReference type="SUPFAM" id="SSF48452">
    <property type="entry name" value="TPR-like"/>
    <property type="match status" value="1"/>
</dbReference>
<dbReference type="Pfam" id="PF07727">
    <property type="entry name" value="RVT_2"/>
    <property type="match status" value="1"/>
</dbReference>
<evidence type="ECO:0000259" key="1">
    <source>
        <dbReference type="PROSITE" id="PS50280"/>
    </source>
</evidence>
<dbReference type="InterPro" id="IPR046341">
    <property type="entry name" value="SET_dom_sf"/>
</dbReference>
<dbReference type="InterPro" id="IPR019734">
    <property type="entry name" value="TPR_rpt"/>
</dbReference>
<dbReference type="InterPro" id="IPR013103">
    <property type="entry name" value="RVT_2"/>
</dbReference>
<proteinExistence type="predicted"/>
<comment type="caution">
    <text evidence="2">The sequence shown here is derived from an EMBL/GenBank/DDBJ whole genome shotgun (WGS) entry which is preliminary data.</text>
</comment>
<reference evidence="2" key="1">
    <citation type="submission" date="2016-03" db="EMBL/GenBank/DDBJ databases">
        <title>Mechanisms controlling the formation of the plant cell surface in tip-growing cells are functionally conserved among land plants.</title>
        <authorList>
            <person name="Honkanen S."/>
            <person name="Jones V.A."/>
            <person name="Morieri G."/>
            <person name="Champion C."/>
            <person name="Hetherington A.J."/>
            <person name="Kelly S."/>
            <person name="Saint-Marcoux D."/>
            <person name="Proust H."/>
            <person name="Prescott H."/>
            <person name="Dolan L."/>
        </authorList>
    </citation>
    <scope>NUCLEOTIDE SEQUENCE [LARGE SCALE GENOMIC DNA]</scope>
    <source>
        <tissue evidence="2">Whole gametophyte</tissue>
    </source>
</reference>